<feature type="compositionally biased region" description="Basic and acidic residues" evidence="1">
    <location>
        <begin position="94"/>
        <end position="106"/>
    </location>
</feature>
<organism evidence="2 3">
    <name type="scientific">Marssonina brunnea f. sp. multigermtubi (strain MB_m1)</name>
    <name type="common">Marssonina leaf spot fungus</name>
    <dbReference type="NCBI Taxonomy" id="1072389"/>
    <lineage>
        <taxon>Eukaryota</taxon>
        <taxon>Fungi</taxon>
        <taxon>Dikarya</taxon>
        <taxon>Ascomycota</taxon>
        <taxon>Pezizomycotina</taxon>
        <taxon>Leotiomycetes</taxon>
        <taxon>Helotiales</taxon>
        <taxon>Drepanopezizaceae</taxon>
        <taxon>Drepanopeziza</taxon>
    </lineage>
</organism>
<protein>
    <submittedName>
        <fullName evidence="2">Uncharacterized protein</fullName>
    </submittedName>
</protein>
<dbReference type="KEGG" id="mbe:MBM_02221"/>
<accession>K1Y1G5</accession>
<dbReference type="EMBL" id="JH921431">
    <property type="protein sequence ID" value="EKD18984.1"/>
    <property type="molecule type" value="Genomic_DNA"/>
</dbReference>
<keyword evidence="3" id="KW-1185">Reference proteome</keyword>
<evidence type="ECO:0000256" key="1">
    <source>
        <dbReference type="SAM" id="MobiDB-lite"/>
    </source>
</evidence>
<feature type="region of interest" description="Disordered" evidence="1">
    <location>
        <begin position="91"/>
        <end position="110"/>
    </location>
</feature>
<evidence type="ECO:0000313" key="3">
    <source>
        <dbReference type="Proteomes" id="UP000006753"/>
    </source>
</evidence>
<sequence>MTYVKRFHRLPAAAMPSESTVVFGLRIHELRSGNRKSMPVSSGIRHDIDVDLTPVQLPSSRVEPSNHAFNNSTSTDTADILIACTGISLNSEESGGKEKMEERMEANDSIDDENLVAEQTGSEALATSSTGALVRASPSPSPSASPSSSLSHSLPLSASTEPRRVSHVWRIAGQRWFAARIIAPRTATVGNRRTVVRREPWLWEIKGSTSSGDDWGGAVDELAKFRELGIEHNHVGSSWEEVLRIESTNDKLKHRCYQQSGLRYSLSFVSDDQVLG</sequence>
<name>K1Y1G5_MARBU</name>
<reference evidence="2 3" key="1">
    <citation type="journal article" date="2012" name="BMC Genomics">
        <title>Sequencing the genome of Marssonina brunnea reveals fungus-poplar co-evolution.</title>
        <authorList>
            <person name="Zhu S."/>
            <person name="Cao Y.-Z."/>
            <person name="Jiang C."/>
            <person name="Tan B.-Y."/>
            <person name="Wang Z."/>
            <person name="Feng S."/>
            <person name="Zhang L."/>
            <person name="Su X.-H."/>
            <person name="Brejova B."/>
            <person name="Vinar T."/>
            <person name="Xu M."/>
            <person name="Wang M.-X."/>
            <person name="Zhang S.-G."/>
            <person name="Huang M.-R."/>
            <person name="Wu R."/>
            <person name="Zhou Y."/>
        </authorList>
    </citation>
    <scope>NUCLEOTIDE SEQUENCE [LARGE SCALE GENOMIC DNA]</scope>
    <source>
        <strain evidence="2 3">MB_m1</strain>
    </source>
</reference>
<proteinExistence type="predicted"/>
<dbReference type="HOGENOM" id="CLU_1008585_0_0_1"/>
<gene>
    <name evidence="2" type="ORF">MBM_02221</name>
</gene>
<dbReference type="Proteomes" id="UP000006753">
    <property type="component" value="Unassembled WGS sequence"/>
</dbReference>
<feature type="compositionally biased region" description="Polar residues" evidence="1">
    <location>
        <begin position="122"/>
        <end position="131"/>
    </location>
</feature>
<dbReference type="InParanoid" id="K1Y1G5"/>
<feature type="compositionally biased region" description="Low complexity" evidence="1">
    <location>
        <begin position="136"/>
        <end position="157"/>
    </location>
</feature>
<feature type="region of interest" description="Disordered" evidence="1">
    <location>
        <begin position="122"/>
        <end position="157"/>
    </location>
</feature>
<evidence type="ECO:0000313" key="2">
    <source>
        <dbReference type="EMBL" id="EKD18984.1"/>
    </source>
</evidence>
<dbReference type="AlphaFoldDB" id="K1Y1G5"/>